<evidence type="ECO:0000259" key="2">
    <source>
        <dbReference type="Pfam" id="PF02371"/>
    </source>
</evidence>
<dbReference type="InterPro" id="IPR003346">
    <property type="entry name" value="Transposase_20"/>
</dbReference>
<reference evidence="4" key="4">
    <citation type="submission" date="2022-10" db="EMBL/GenBank/DDBJ databases">
        <authorList>
            <person name="Aires J."/>
            <person name="Mesa V."/>
        </authorList>
    </citation>
    <scope>NUCLEOTIDE SEQUENCE</scope>
    <source>
        <strain evidence="4">Clostridium neonatale JD116</strain>
    </source>
</reference>
<dbReference type="Pfam" id="PF02371">
    <property type="entry name" value="Transposase_20"/>
    <property type="match status" value="1"/>
</dbReference>
<dbReference type="EMBL" id="PDCJ01000001">
    <property type="protein sequence ID" value="PEG31369.1"/>
    <property type="molecule type" value="Genomic_DNA"/>
</dbReference>
<proteinExistence type="predicted"/>
<accession>A0A2A7MIF7</accession>
<dbReference type="Proteomes" id="UP001189143">
    <property type="component" value="Unassembled WGS sequence"/>
</dbReference>
<keyword evidence="7" id="KW-1185">Reference proteome</keyword>
<dbReference type="InterPro" id="IPR047650">
    <property type="entry name" value="Transpos_IS110"/>
</dbReference>
<feature type="domain" description="Transposase IS116/IS110/IS902 C-terminal" evidence="2">
    <location>
        <begin position="282"/>
        <end position="360"/>
    </location>
</feature>
<dbReference type="EMBL" id="CAMTCP010000080">
    <property type="protein sequence ID" value="CAI3547871.1"/>
    <property type="molecule type" value="Genomic_DNA"/>
</dbReference>
<dbReference type="EMBL" id="UWJD01000002">
    <property type="protein sequence ID" value="VCT84809.1"/>
    <property type="molecule type" value="Genomic_DNA"/>
</dbReference>
<evidence type="ECO:0000313" key="3">
    <source>
        <dbReference type="EMBL" id="CAG9710353.1"/>
    </source>
</evidence>
<dbReference type="Proteomes" id="UP000220840">
    <property type="component" value="Unassembled WGS sequence"/>
</dbReference>
<gene>
    <name evidence="4" type="ORF">CNEO2_1720001</name>
    <name evidence="3" type="ORF">CNEO_44726</name>
    <name evidence="6" type="ORF">CNEONATNEC25_02410</name>
    <name evidence="5" type="ORF">CQ394_06575</name>
</gene>
<organism evidence="5 7">
    <name type="scientific">Clostridium neonatale</name>
    <dbReference type="NCBI Taxonomy" id="137838"/>
    <lineage>
        <taxon>Bacteria</taxon>
        <taxon>Bacillati</taxon>
        <taxon>Bacillota</taxon>
        <taxon>Clostridia</taxon>
        <taxon>Eubacteriales</taxon>
        <taxon>Clostridiaceae</taxon>
        <taxon>Clostridium</taxon>
    </lineage>
</organism>
<evidence type="ECO:0000313" key="5">
    <source>
        <dbReference type="EMBL" id="PEG31369.1"/>
    </source>
</evidence>
<reference evidence="6 8" key="2">
    <citation type="submission" date="2018-06" db="EMBL/GenBank/DDBJ databases">
        <authorList>
            <consortium name="IHU Genomes"/>
        </authorList>
    </citation>
    <scope>NUCLEOTIDE SEQUENCE [LARGE SCALE GENOMIC DNA]</scope>
    <source>
        <strain evidence="6 8">NEC25</strain>
    </source>
</reference>
<dbReference type="GO" id="GO:0006313">
    <property type="term" value="P:DNA transposition"/>
    <property type="evidence" value="ECO:0007669"/>
    <property type="project" value="InterPro"/>
</dbReference>
<dbReference type="OrthoDB" id="9811278at2"/>
<dbReference type="GeneID" id="68877809"/>
<dbReference type="RefSeq" id="WP_058295527.1">
    <property type="nucleotide sequence ID" value="NZ_CAKJVD010000041.1"/>
</dbReference>
<evidence type="ECO:0000313" key="7">
    <source>
        <dbReference type="Proteomes" id="UP000220840"/>
    </source>
</evidence>
<evidence type="ECO:0000313" key="8">
    <source>
        <dbReference type="Proteomes" id="UP000431451"/>
    </source>
</evidence>
<protein>
    <submittedName>
        <fullName evidence="3 5">Transposase</fullName>
    </submittedName>
</protein>
<dbReference type="GO" id="GO:0004803">
    <property type="term" value="F:transposase activity"/>
    <property type="evidence" value="ECO:0007669"/>
    <property type="project" value="InterPro"/>
</dbReference>
<dbReference type="Proteomes" id="UP000789738">
    <property type="component" value="Unassembled WGS sequence"/>
</dbReference>
<evidence type="ECO:0000313" key="6">
    <source>
        <dbReference type="EMBL" id="VCT84809.1"/>
    </source>
</evidence>
<dbReference type="PANTHER" id="PTHR33055:SF13">
    <property type="entry name" value="TRANSPOSASE"/>
    <property type="match status" value="1"/>
</dbReference>
<feature type="domain" description="Transposase IS110-like N-terminal" evidence="1">
    <location>
        <begin position="10"/>
        <end position="168"/>
    </location>
</feature>
<evidence type="ECO:0000313" key="4">
    <source>
        <dbReference type="EMBL" id="CAI3547871.1"/>
    </source>
</evidence>
<name>A0A2A7MIF7_9CLOT</name>
<dbReference type="GO" id="GO:0003677">
    <property type="term" value="F:DNA binding"/>
    <property type="evidence" value="ECO:0007669"/>
    <property type="project" value="InterPro"/>
</dbReference>
<reference evidence="3" key="3">
    <citation type="submission" date="2021-10" db="EMBL/GenBank/DDBJ databases">
        <authorList>
            <person name="Mesa V."/>
        </authorList>
    </citation>
    <scope>NUCLEOTIDE SEQUENCE</scope>
    <source>
        <strain evidence="3">CC3_PB</strain>
    </source>
</reference>
<dbReference type="InterPro" id="IPR002525">
    <property type="entry name" value="Transp_IS110-like_N"/>
</dbReference>
<dbReference type="NCBIfam" id="NF033542">
    <property type="entry name" value="transpos_IS110"/>
    <property type="match status" value="1"/>
</dbReference>
<dbReference type="PANTHER" id="PTHR33055">
    <property type="entry name" value="TRANSPOSASE FOR INSERTION SEQUENCE ELEMENT IS1111A"/>
    <property type="match status" value="1"/>
</dbReference>
<evidence type="ECO:0000259" key="1">
    <source>
        <dbReference type="Pfam" id="PF01548"/>
    </source>
</evidence>
<reference evidence="5 7" key="1">
    <citation type="submission" date="2017-10" db="EMBL/GenBank/DDBJ databases">
        <title>Effective Description of Clostridium neonatale sp. nov. linked to necrotizing enterocolitis in neonates and a clarification of species assignable to the genus Clostridium (Prazmowski 1880) emend. Lawson and Rainey 2016.</title>
        <authorList>
            <person name="Bernard K."/>
            <person name="Burdz T."/>
            <person name="Wiebe D."/>
            <person name="Balcewich B."/>
            <person name="Alfa M."/>
            <person name="Bernier A.-M."/>
        </authorList>
    </citation>
    <scope>NUCLEOTIDE SEQUENCE [LARGE SCALE GENOMIC DNA]</scope>
    <source>
        <strain evidence="5 7">LCDC99A005</strain>
    </source>
</reference>
<dbReference type="Pfam" id="PF01548">
    <property type="entry name" value="DEDD_Tnp_IS110"/>
    <property type="match status" value="1"/>
</dbReference>
<sequence length="429" mass="48632">MNNFINNFVVGVDISSKSSVITILMPGGESYGKKLNITNDLKGFTELLITLKKVEKQFSKRPEIFMESTGLYHIPLYNYFSKNSYKCYIINPIHTKNFAKQSIRKVKNDKVDSLRIAQLAQSPMFSTESVFDENTFLLKKLCREYDSLVSNAAQYKKKVNSLLNLVFPKFNEIFSDAFSPVPLALLSKYPTYVDFLSATKSDVITLITSTVNHSTEWADKRYNLLFKFAKEAELLKLPVDCLGIEIVCFINLIYSFKTAINKLKEEILKFSVIIPGFKENVELLCSHPEVGQISATILLAEIGNIKNFSNAKKLVAFLGVDTSVSQSGAFTSTHNKLTKRGSNLARKVLYNLSLASIKSFRNGVPANPVLLAYYKKLTTSKAKKIAICAIMHKLINHFFAILRDKKTFELRLPETHKKLYLERHLEIVI</sequence>
<dbReference type="Proteomes" id="UP000431451">
    <property type="component" value="Unassembled WGS sequence"/>
</dbReference>
<dbReference type="EMBL" id="CAKJVE010000004">
    <property type="protein sequence ID" value="CAG9710353.1"/>
    <property type="molecule type" value="Genomic_DNA"/>
</dbReference>
<dbReference type="AlphaFoldDB" id="A0A2A7MIF7"/>